<comment type="caution">
    <text evidence="1">The sequence shown here is derived from an EMBL/GenBank/DDBJ whole genome shotgun (WGS) entry which is preliminary data.</text>
</comment>
<evidence type="ECO:0000313" key="1">
    <source>
        <dbReference type="EMBL" id="KAI0059228.1"/>
    </source>
</evidence>
<dbReference type="Proteomes" id="UP000814140">
    <property type="component" value="Unassembled WGS sequence"/>
</dbReference>
<reference evidence="1" key="1">
    <citation type="submission" date="2021-03" db="EMBL/GenBank/DDBJ databases">
        <authorList>
            <consortium name="DOE Joint Genome Institute"/>
            <person name="Ahrendt S."/>
            <person name="Looney B.P."/>
            <person name="Miyauchi S."/>
            <person name="Morin E."/>
            <person name="Drula E."/>
            <person name="Courty P.E."/>
            <person name="Chicoki N."/>
            <person name="Fauchery L."/>
            <person name="Kohler A."/>
            <person name="Kuo A."/>
            <person name="Labutti K."/>
            <person name="Pangilinan J."/>
            <person name="Lipzen A."/>
            <person name="Riley R."/>
            <person name="Andreopoulos W."/>
            <person name="He G."/>
            <person name="Johnson J."/>
            <person name="Barry K.W."/>
            <person name="Grigoriev I.V."/>
            <person name="Nagy L."/>
            <person name="Hibbett D."/>
            <person name="Henrissat B."/>
            <person name="Matheny P.B."/>
            <person name="Labbe J."/>
            <person name="Martin F."/>
        </authorList>
    </citation>
    <scope>NUCLEOTIDE SEQUENCE</scope>
    <source>
        <strain evidence="1">HHB10654</strain>
    </source>
</reference>
<reference evidence="1" key="2">
    <citation type="journal article" date="2022" name="New Phytol.">
        <title>Evolutionary transition to the ectomycorrhizal habit in the genomes of a hyperdiverse lineage of mushroom-forming fungi.</title>
        <authorList>
            <person name="Looney B."/>
            <person name="Miyauchi S."/>
            <person name="Morin E."/>
            <person name="Drula E."/>
            <person name="Courty P.E."/>
            <person name="Kohler A."/>
            <person name="Kuo A."/>
            <person name="LaButti K."/>
            <person name="Pangilinan J."/>
            <person name="Lipzen A."/>
            <person name="Riley R."/>
            <person name="Andreopoulos W."/>
            <person name="He G."/>
            <person name="Johnson J."/>
            <person name="Nolan M."/>
            <person name="Tritt A."/>
            <person name="Barry K.W."/>
            <person name="Grigoriev I.V."/>
            <person name="Nagy L.G."/>
            <person name="Hibbett D."/>
            <person name="Henrissat B."/>
            <person name="Matheny P.B."/>
            <person name="Labbe J."/>
            <person name="Martin F.M."/>
        </authorList>
    </citation>
    <scope>NUCLEOTIDE SEQUENCE</scope>
    <source>
        <strain evidence="1">HHB10654</strain>
    </source>
</reference>
<accession>A0ACB8STN9</accession>
<protein>
    <submittedName>
        <fullName evidence="1">Uncharacterized protein</fullName>
    </submittedName>
</protein>
<name>A0ACB8STN9_9AGAM</name>
<evidence type="ECO:0000313" key="2">
    <source>
        <dbReference type="Proteomes" id="UP000814140"/>
    </source>
</evidence>
<dbReference type="EMBL" id="MU277228">
    <property type="protein sequence ID" value="KAI0059228.1"/>
    <property type="molecule type" value="Genomic_DNA"/>
</dbReference>
<organism evidence="1 2">
    <name type="scientific">Artomyces pyxidatus</name>
    <dbReference type="NCBI Taxonomy" id="48021"/>
    <lineage>
        <taxon>Eukaryota</taxon>
        <taxon>Fungi</taxon>
        <taxon>Dikarya</taxon>
        <taxon>Basidiomycota</taxon>
        <taxon>Agaricomycotina</taxon>
        <taxon>Agaricomycetes</taxon>
        <taxon>Russulales</taxon>
        <taxon>Auriscalpiaceae</taxon>
        <taxon>Artomyces</taxon>
    </lineage>
</organism>
<sequence length="152" mass="16863">MCKRMIEPIGGSNSGAPDWPLTEGHTHDLPRAHCCVHTVHTVHTDTAICPRAQRDQTSWLARSSLRPSRCLVLSSQHHTKPELSRRRVTPGLRRVPSQICSVHVYRLPKVTTLHPRPAVLGACPVPSHCNGRSYQTLQATSCACLLHCQQES</sequence>
<proteinExistence type="predicted"/>
<keyword evidence="2" id="KW-1185">Reference proteome</keyword>
<gene>
    <name evidence="1" type="ORF">BV25DRAFT_1829274</name>
</gene>